<accession>A0ABU1YFA0</accession>
<keyword evidence="2" id="KW-1185">Reference proteome</keyword>
<evidence type="ECO:0008006" key="3">
    <source>
        <dbReference type="Google" id="ProtNLM"/>
    </source>
</evidence>
<dbReference type="Proteomes" id="UP001269081">
    <property type="component" value="Unassembled WGS sequence"/>
</dbReference>
<dbReference type="EMBL" id="JAVDWQ010000020">
    <property type="protein sequence ID" value="MDR7212231.1"/>
    <property type="molecule type" value="Genomic_DNA"/>
</dbReference>
<sequence length="490" mass="55874">MKKNILTVIIVLISTCSFAQKIKIDKGEIKLDEKTVGYVEGKKPLFKIYNLEKSYAVGIELKFLDDGAFGKRWMIVKSEKTGKSNEVDFKKFSPQNQEKSTVQAFLDQNFLTVDGLNSDVIENYINGESTGVSAKIKDEQNEIAKQQAYEDSYQLTIDDAGIIYSVKAQNPDPNDKRIGFIKMTLPSNNGELKYEVFDLDNYLIATWFAKSGTYSGYNKFLNQELITVDQKVFKANFDNRGNPIGYKMSKDITPMNIVKVLVMNGYTLEHQGIAIQNEINLANGKAREEQKKIDKEKYEKDKLNSKNIYDKKGYVINEKGEKITGNFKIEFEGIKNNSDNNTYSSFVPGQKLYQTDVKDHFQIYQAKSGTRFCIEEKGSEACYIGLTCIGKSTASSILNSLNADNSLFYKILYENNGYMILVYPIAENDFIIKIPTQEKGLYTNKSSNDKLKKNVSEYLKCDSFVFENYDFKILEGLIKVLEDYKNNCNK</sequence>
<evidence type="ECO:0000313" key="1">
    <source>
        <dbReference type="EMBL" id="MDR7212231.1"/>
    </source>
</evidence>
<reference evidence="1 2" key="1">
    <citation type="submission" date="2023-07" db="EMBL/GenBank/DDBJ databases">
        <title>Sorghum-associated microbial communities from plants grown in Nebraska, USA.</title>
        <authorList>
            <person name="Schachtman D."/>
        </authorList>
    </citation>
    <scope>NUCLEOTIDE SEQUENCE [LARGE SCALE GENOMIC DNA]</scope>
    <source>
        <strain evidence="1 2">4129</strain>
    </source>
</reference>
<comment type="caution">
    <text evidence="1">The sequence shown here is derived from an EMBL/GenBank/DDBJ whole genome shotgun (WGS) entry which is preliminary data.</text>
</comment>
<dbReference type="RefSeq" id="WP_310283723.1">
    <property type="nucleotide sequence ID" value="NZ_JAVDWQ010000020.1"/>
</dbReference>
<gene>
    <name evidence="1" type="ORF">J2W48_004188</name>
</gene>
<proteinExistence type="predicted"/>
<evidence type="ECO:0000313" key="2">
    <source>
        <dbReference type="Proteomes" id="UP001269081"/>
    </source>
</evidence>
<name>A0ABU1YFA0_9FLAO</name>
<organism evidence="1 2">
    <name type="scientific">Flavobacterium piscis</name>
    <dbReference type="NCBI Taxonomy" id="1114874"/>
    <lineage>
        <taxon>Bacteria</taxon>
        <taxon>Pseudomonadati</taxon>
        <taxon>Bacteroidota</taxon>
        <taxon>Flavobacteriia</taxon>
        <taxon>Flavobacteriales</taxon>
        <taxon>Flavobacteriaceae</taxon>
        <taxon>Flavobacterium</taxon>
    </lineage>
</organism>
<protein>
    <recommendedName>
        <fullName evidence="3">WG repeat-containing protein</fullName>
    </recommendedName>
</protein>